<reference evidence="2" key="1">
    <citation type="submission" date="2017-04" db="EMBL/GenBank/DDBJ databases">
        <title>Unveiling RNA virosphere associated with marine microorganisms.</title>
        <authorList>
            <person name="Urayama S."/>
            <person name="Takaki Y."/>
            <person name="Nishi S."/>
            <person name="Yoshida Y."/>
            <person name="Deguchi S."/>
            <person name="Takai K."/>
            <person name="Nunoura T."/>
        </authorList>
    </citation>
    <scope>NUCLEOTIDE SEQUENCE</scope>
</reference>
<dbReference type="InterPro" id="IPR001205">
    <property type="entry name" value="RNA-dir_pol_C"/>
</dbReference>
<dbReference type="SUPFAM" id="SSF56672">
    <property type="entry name" value="DNA/RNA polymerases"/>
    <property type="match status" value="1"/>
</dbReference>
<dbReference type="Pfam" id="PF00680">
    <property type="entry name" value="RdRP_1"/>
    <property type="match status" value="1"/>
</dbReference>
<accession>A0A2V0RBI7</accession>
<feature type="domain" description="RdRp catalytic" evidence="1">
    <location>
        <begin position="351"/>
        <end position="476"/>
    </location>
</feature>
<dbReference type="GO" id="GO:0039694">
    <property type="term" value="P:viral RNA genome replication"/>
    <property type="evidence" value="ECO:0007669"/>
    <property type="project" value="InterPro"/>
</dbReference>
<evidence type="ECO:0000259" key="1">
    <source>
        <dbReference type="PROSITE" id="PS50507"/>
    </source>
</evidence>
<evidence type="ECO:0000313" key="2">
    <source>
        <dbReference type="EMBL" id="GBH22719.1"/>
    </source>
</evidence>
<sequence>MKLDSNDPLQVIKSWAVEDGDHMAKYLRLFEKEKCICVESGVEKRVKMKDISMSELDLTLWRFDKKIYSQRNKPTEQFRAVFGNKWALIFTKMSALWPAEVVASLVSVLGPLTDCCETCFISRLKKVSANAVRWNILKGHGTWSYYADLKVLGGYDCEPNRADVYTEAIEQISDTDGKKITFSKQMELEVKNIIRGFSWKKHSEQVSFSEYMEFRDAWGSQGACSEGKPLKFVVNKKAKKGRKKKEETQSKKFRVSNKFTNCLGMSVEELVKTAVELKPCDIYPFTKADEPARTRAVFGVDSRSYRRQSYVEKCFMRSFNGNKPWTTLGLGPEQRRRLRARLAILNASDTVFAVSLDQSEFDLTQLLSSVTFAMQEIFNECRKHVRPDLLEEFDMIEKAEMHCWKEARAHFRESGKIVDWKRGMPSGMFWTALIDTLLNAAEARAVAKDLGVTLIDDCFQGDDAVLFTNVPTTGEDWARGYGAYGYSVHPEKTWVSNMRYEFLHENHGPEGAWGFPSRMGKTLLWRRPKLSGSWAPKHARDAEFSDALLSGHRRGLVNCVETAKRLLGERVGGKKTNKKERMLWNAVFTPRAVGGLGFGSKGRTRVNVTVKGKRSVIDRMRIVTQVDGRSPDWISAIKRRLVDTVPCKGIVATTTLETIKTESKTMRCPKGFAKKSHALRLQWTLSDVNIRKDAWKKKLTLEAKLGNRLLPKIVGDDVLDERIRNSPLGVDRAARLAESISSLAADLSSEATTAEAFSSWAERIAKGWSLYVARVIGGIEKLMHRKCISRGIIEFALSSIASAASKGRVAV</sequence>
<organism evidence="2">
    <name type="scientific">viral metagenome</name>
    <dbReference type="NCBI Taxonomy" id="1070528"/>
    <lineage>
        <taxon>unclassified sequences</taxon>
        <taxon>metagenomes</taxon>
        <taxon>organismal metagenomes</taxon>
    </lineage>
</organism>
<dbReference type="GO" id="GO:0006351">
    <property type="term" value="P:DNA-templated transcription"/>
    <property type="evidence" value="ECO:0007669"/>
    <property type="project" value="InterPro"/>
</dbReference>
<comment type="caution">
    <text evidence="2">The sequence shown here is derived from an EMBL/GenBank/DDBJ whole genome shotgun (WGS) entry which is preliminary data.</text>
</comment>
<dbReference type="GO" id="GO:0003723">
    <property type="term" value="F:RNA binding"/>
    <property type="evidence" value="ECO:0007669"/>
    <property type="project" value="InterPro"/>
</dbReference>
<dbReference type="PROSITE" id="PS50507">
    <property type="entry name" value="RDRP_SSRNA_POS"/>
    <property type="match status" value="1"/>
</dbReference>
<dbReference type="InterPro" id="IPR007094">
    <property type="entry name" value="RNA-dir_pol_PSvirus"/>
</dbReference>
<dbReference type="GO" id="GO:0003968">
    <property type="term" value="F:RNA-directed RNA polymerase activity"/>
    <property type="evidence" value="ECO:0007669"/>
    <property type="project" value="InterPro"/>
</dbReference>
<protein>
    <submittedName>
        <fullName evidence="2">RdRp</fullName>
    </submittedName>
</protein>
<dbReference type="AlphaFoldDB" id="A0A2V0RBI7"/>
<name>A0A2V0RBI7_9ZZZZ</name>
<dbReference type="InterPro" id="IPR043502">
    <property type="entry name" value="DNA/RNA_pol_sf"/>
</dbReference>
<proteinExistence type="predicted"/>
<dbReference type="EMBL" id="BDQD01000153">
    <property type="protein sequence ID" value="GBH22719.1"/>
    <property type="molecule type" value="Genomic_RNA"/>
</dbReference>